<sequence length="463" mass="52640">MTGKGPPIQKALDSAKADRELDPALLSAAEDEYKKLKSTTKRLEDKNKYKFQKIKEDSEKITRKNFRPNAIEHFQHLYLVLQKHGINDKVWSSFSLLLECHNHLNKDKTGGNKGQPTRELPVPPQNDGPQNRRSNTRGVAARVYTDGTERIGKNEKQHMELNGRHMSVTPQNVGKKNPRSGTHEGTPREYIDGSEDRKGTEYRNDLGKYEEQILELNRELERSKSVEAEQSRIIQEKEKMIQDLTTRLSRAASQQLTQGNPNIADLSDVNRPTKLGERFGQVYDDQWSEAYEALKARGKRDDEIVVELAKIVQDIYSFMQNSVKDLLGKLASKTSEVIKNPFQTHSEEKHAIKGLDVTVSDLVKTQGHHTLEAVKKKSLDTHCAQENDPRIRGYVSILSELIWLMVIQDPPMVLKFIEKGEKMDPNIFKPYTKSGSIVVVCVWPALYLHKDGPLVGRGFALPQ</sequence>
<evidence type="ECO:0000313" key="16">
    <source>
        <dbReference type="RefSeq" id="XP_022323685.1"/>
    </source>
</evidence>
<dbReference type="RefSeq" id="XP_022323685.1">
    <property type="nucleotide sequence ID" value="XM_022467977.1"/>
</dbReference>
<organism evidence="15 16">
    <name type="scientific">Crassostrea virginica</name>
    <name type="common">Eastern oyster</name>
    <dbReference type="NCBI Taxonomy" id="6565"/>
    <lineage>
        <taxon>Eukaryota</taxon>
        <taxon>Metazoa</taxon>
        <taxon>Spiralia</taxon>
        <taxon>Lophotrochozoa</taxon>
        <taxon>Mollusca</taxon>
        <taxon>Bivalvia</taxon>
        <taxon>Autobranchia</taxon>
        <taxon>Pteriomorphia</taxon>
        <taxon>Ostreida</taxon>
        <taxon>Ostreoidea</taxon>
        <taxon>Ostreidae</taxon>
        <taxon>Crassostrea</taxon>
    </lineage>
</organism>
<evidence type="ECO:0000259" key="14">
    <source>
        <dbReference type="Pfam" id="PF16026"/>
    </source>
</evidence>
<comment type="similarity">
    <text evidence="4">Belongs to the MIEAP family.</text>
</comment>
<accession>A0A8B8D7T7</accession>
<feature type="region of interest" description="Disordered" evidence="13">
    <location>
        <begin position="107"/>
        <end position="139"/>
    </location>
</feature>
<dbReference type="GO" id="GO:0005759">
    <property type="term" value="C:mitochondrial matrix"/>
    <property type="evidence" value="ECO:0007669"/>
    <property type="project" value="UniProtKB-SubCell"/>
</dbReference>
<dbReference type="Pfam" id="PF16026">
    <property type="entry name" value="MIEAP"/>
    <property type="match status" value="1"/>
</dbReference>
<dbReference type="InterPro" id="IPR026169">
    <property type="entry name" value="MIEAP"/>
</dbReference>
<feature type="compositionally biased region" description="Polar residues" evidence="13">
    <location>
        <begin position="127"/>
        <end position="137"/>
    </location>
</feature>
<evidence type="ECO:0000256" key="10">
    <source>
        <dbReference type="ARBA" id="ARBA00023128"/>
    </source>
</evidence>
<dbReference type="PANTHER" id="PTHR21771">
    <property type="entry name" value="MITOCHONDRIA-EATING PROTEIN-RELATED"/>
    <property type="match status" value="1"/>
</dbReference>
<feature type="domain" description="Mitochondria-eating protein C-terminal" evidence="14">
    <location>
        <begin position="271"/>
        <end position="460"/>
    </location>
</feature>
<name>A0A8B8D7T7_CRAVI</name>
<dbReference type="GO" id="GO:0035695">
    <property type="term" value="P:mitophagy by internal vacuole formation"/>
    <property type="evidence" value="ECO:0007669"/>
    <property type="project" value="TreeGrafter"/>
</dbReference>
<protein>
    <recommendedName>
        <fullName evidence="5">Mitochondria-eating protein</fullName>
    </recommendedName>
    <alternativeName>
        <fullName evidence="12">Spermatogenesis-associated protein 18</fullName>
    </alternativeName>
</protein>
<dbReference type="Proteomes" id="UP000694844">
    <property type="component" value="Chromosome 3"/>
</dbReference>
<evidence type="ECO:0000256" key="9">
    <source>
        <dbReference type="ARBA" id="ARBA00023121"/>
    </source>
</evidence>
<evidence type="ECO:0000256" key="2">
    <source>
        <dbReference type="ARBA" id="ARBA00004305"/>
    </source>
</evidence>
<gene>
    <name evidence="16" type="primary">LOC111124786</name>
</gene>
<dbReference type="GeneID" id="111124786"/>
<evidence type="ECO:0000256" key="4">
    <source>
        <dbReference type="ARBA" id="ARBA00008233"/>
    </source>
</evidence>
<dbReference type="GO" id="GO:0035694">
    <property type="term" value="P:mitochondrial protein catabolic process"/>
    <property type="evidence" value="ECO:0007669"/>
    <property type="project" value="InterPro"/>
</dbReference>
<keyword evidence="6" id="KW-0963">Cytoplasm</keyword>
<evidence type="ECO:0000256" key="13">
    <source>
        <dbReference type="SAM" id="MobiDB-lite"/>
    </source>
</evidence>
<dbReference type="GO" id="GO:0008289">
    <property type="term" value="F:lipid binding"/>
    <property type="evidence" value="ECO:0007669"/>
    <property type="project" value="UniProtKB-KW"/>
</dbReference>
<feature type="region of interest" description="Disordered" evidence="13">
    <location>
        <begin position="167"/>
        <end position="201"/>
    </location>
</feature>
<evidence type="ECO:0000256" key="8">
    <source>
        <dbReference type="ARBA" id="ARBA00023054"/>
    </source>
</evidence>
<evidence type="ECO:0000256" key="1">
    <source>
        <dbReference type="ARBA" id="ARBA00004294"/>
    </source>
</evidence>
<keyword evidence="7" id="KW-1000">Mitochondrion outer membrane</keyword>
<comment type="subcellular location">
    <subcellularLocation>
        <location evidence="3">Cytoplasm</location>
    </subcellularLocation>
    <subcellularLocation>
        <location evidence="2">Mitochondrion matrix</location>
    </subcellularLocation>
    <subcellularLocation>
        <location evidence="1">Mitochondrion outer membrane</location>
    </subcellularLocation>
</comment>
<dbReference type="AlphaFoldDB" id="A0A8B8D7T7"/>
<keyword evidence="15" id="KW-1185">Reference proteome</keyword>
<keyword evidence="10" id="KW-0496">Mitochondrion</keyword>
<dbReference type="InterPro" id="IPR031981">
    <property type="entry name" value="MIEAP_C"/>
</dbReference>
<keyword evidence="9" id="KW-0446">Lipid-binding</keyword>
<evidence type="ECO:0000256" key="12">
    <source>
        <dbReference type="ARBA" id="ARBA00032687"/>
    </source>
</evidence>
<dbReference type="KEGG" id="cvn:111124786"/>
<evidence type="ECO:0000256" key="11">
    <source>
        <dbReference type="ARBA" id="ARBA00023136"/>
    </source>
</evidence>
<keyword evidence="11" id="KW-0472">Membrane</keyword>
<evidence type="ECO:0000256" key="3">
    <source>
        <dbReference type="ARBA" id="ARBA00004496"/>
    </source>
</evidence>
<evidence type="ECO:0000256" key="5">
    <source>
        <dbReference type="ARBA" id="ARBA00019863"/>
    </source>
</evidence>
<dbReference type="GO" id="GO:0005741">
    <property type="term" value="C:mitochondrial outer membrane"/>
    <property type="evidence" value="ECO:0007669"/>
    <property type="project" value="UniProtKB-SubCell"/>
</dbReference>
<proteinExistence type="inferred from homology"/>
<feature type="compositionally biased region" description="Basic and acidic residues" evidence="13">
    <location>
        <begin position="181"/>
        <end position="201"/>
    </location>
</feature>
<reference evidence="16" key="1">
    <citation type="submission" date="2025-08" db="UniProtKB">
        <authorList>
            <consortium name="RefSeq"/>
        </authorList>
    </citation>
    <scope>IDENTIFICATION</scope>
    <source>
        <tissue evidence="16">Whole sample</tissue>
    </source>
</reference>
<keyword evidence="8" id="KW-0175">Coiled coil</keyword>
<evidence type="ECO:0000256" key="6">
    <source>
        <dbReference type="ARBA" id="ARBA00022490"/>
    </source>
</evidence>
<evidence type="ECO:0000256" key="7">
    <source>
        <dbReference type="ARBA" id="ARBA00022787"/>
    </source>
</evidence>
<evidence type="ECO:0000313" key="15">
    <source>
        <dbReference type="Proteomes" id="UP000694844"/>
    </source>
</evidence>
<dbReference type="OrthoDB" id="6076430at2759"/>